<sequence>MTAAIPYAVGVPLDWKSGALAEGIRRYRNLEFFDAHEHWESVWLTLQEPQKTFLQALIQITAAFHHLQAGNPRGATSLLRRALRRLEVYPASFEGIDLAQLRREAGAWLQALESGADAKPVAYPRIRPDVAGSL</sequence>
<dbReference type="EMBL" id="OKRB01000083">
    <property type="protein sequence ID" value="SPE20129.1"/>
    <property type="molecule type" value="Genomic_DNA"/>
</dbReference>
<reference evidence="2" key="1">
    <citation type="submission" date="2018-02" db="EMBL/GenBank/DDBJ databases">
        <authorList>
            <person name="Hausmann B."/>
        </authorList>
    </citation>
    <scope>NUCLEOTIDE SEQUENCE [LARGE SCALE GENOMIC DNA]</scope>
    <source>
        <strain evidence="2">Peat soil MAG SbA5</strain>
    </source>
</reference>
<dbReference type="InterPro" id="IPR005500">
    <property type="entry name" value="DUF309"/>
</dbReference>
<gene>
    <name evidence="1" type="ORF">SBA5_270008</name>
</gene>
<dbReference type="PANTHER" id="PTHR34796">
    <property type="entry name" value="EXPRESSED PROTEIN"/>
    <property type="match status" value="1"/>
</dbReference>
<evidence type="ECO:0000313" key="2">
    <source>
        <dbReference type="Proteomes" id="UP000239735"/>
    </source>
</evidence>
<dbReference type="PANTHER" id="PTHR34796:SF1">
    <property type="entry name" value="EXPRESSED PROTEIN"/>
    <property type="match status" value="1"/>
</dbReference>
<protein>
    <recommendedName>
        <fullName evidence="3">DUF309 domain-containing protein</fullName>
    </recommendedName>
</protein>
<dbReference type="SUPFAM" id="SSF140663">
    <property type="entry name" value="TTHA0068-like"/>
    <property type="match status" value="1"/>
</dbReference>
<evidence type="ECO:0000313" key="1">
    <source>
        <dbReference type="EMBL" id="SPE20129.1"/>
    </source>
</evidence>
<dbReference type="AlphaFoldDB" id="A0A2N9LA08"/>
<dbReference type="Gene3D" id="1.10.3450.10">
    <property type="entry name" value="TTHA0068-like"/>
    <property type="match status" value="1"/>
</dbReference>
<name>A0A2N9LA08_9BACT</name>
<organism evidence="1 2">
    <name type="scientific">Candidatus Sulfuritelmatomonas gaucii</name>
    <dbReference type="NCBI Taxonomy" id="2043161"/>
    <lineage>
        <taxon>Bacteria</taxon>
        <taxon>Pseudomonadati</taxon>
        <taxon>Acidobacteriota</taxon>
        <taxon>Terriglobia</taxon>
        <taxon>Terriglobales</taxon>
        <taxon>Acidobacteriaceae</taxon>
        <taxon>Candidatus Sulfuritelmatomonas</taxon>
    </lineage>
</organism>
<dbReference type="InterPro" id="IPR023203">
    <property type="entry name" value="TTHA0068_sf"/>
</dbReference>
<evidence type="ECO:0008006" key="3">
    <source>
        <dbReference type="Google" id="ProtNLM"/>
    </source>
</evidence>
<proteinExistence type="predicted"/>
<dbReference type="Pfam" id="PF03745">
    <property type="entry name" value="DUF309"/>
    <property type="match status" value="1"/>
</dbReference>
<accession>A0A2N9LA08</accession>
<dbReference type="Proteomes" id="UP000239735">
    <property type="component" value="Unassembled WGS sequence"/>
</dbReference>